<protein>
    <recommendedName>
        <fullName evidence="2">CRISPR type III-associated protein domain-containing protein</fullName>
    </recommendedName>
</protein>
<keyword evidence="1" id="KW-0051">Antiviral defense</keyword>
<dbReference type="GO" id="GO:0051607">
    <property type="term" value="P:defense response to virus"/>
    <property type="evidence" value="ECO:0007669"/>
    <property type="project" value="UniProtKB-KW"/>
</dbReference>
<dbReference type="EMBL" id="CP000679">
    <property type="protein sequence ID" value="ABP66124.1"/>
    <property type="molecule type" value="Genomic_DNA"/>
</dbReference>
<dbReference type="HOGENOM" id="CLU_041901_0_0_9"/>
<reference evidence="3 4" key="1">
    <citation type="journal article" date="2008" name="Appl. Environ. Microbiol.">
        <title>Hydrogenomics of the extremely thermophilic bacterium Caldicellulosiruptor saccharolyticus.</title>
        <authorList>
            <person name="van de Werken H.J."/>
            <person name="Verhaart M.R."/>
            <person name="VanFossen A.L."/>
            <person name="Willquist K."/>
            <person name="Lewis D.L."/>
            <person name="Nichols J.D."/>
            <person name="Goorissen H.P."/>
            <person name="Mongodin E.F."/>
            <person name="Nelson K.E."/>
            <person name="van Niel E.W."/>
            <person name="Stams A.J."/>
            <person name="Ward D.E."/>
            <person name="de Vos W.M."/>
            <person name="van der Oost J."/>
            <person name="Kelly R.M."/>
            <person name="Kengen S.W."/>
        </authorList>
    </citation>
    <scope>NUCLEOTIDE SEQUENCE [LARGE SCALE GENOMIC DNA]</scope>
    <source>
        <strain evidence="4">ATCC 43494 / DSM 8903 / Tp8T 6331</strain>
    </source>
</reference>
<dbReference type="AlphaFoldDB" id="A4XGT9"/>
<dbReference type="Pfam" id="PF03787">
    <property type="entry name" value="RAMPs"/>
    <property type="match status" value="2"/>
</dbReference>
<dbReference type="InterPro" id="IPR052216">
    <property type="entry name" value="CRISPR_Csm3_endoribonuclease"/>
</dbReference>
<dbReference type="KEGG" id="csc:Csac_0487"/>
<feature type="domain" description="CRISPR type III-associated protein" evidence="2">
    <location>
        <begin position="254"/>
        <end position="415"/>
    </location>
</feature>
<proteinExistence type="predicted"/>
<dbReference type="InterPro" id="IPR005537">
    <property type="entry name" value="RAMP_III_fam"/>
</dbReference>
<dbReference type="Proteomes" id="UP000000256">
    <property type="component" value="Chromosome"/>
</dbReference>
<accession>A4XGT9</accession>
<evidence type="ECO:0000313" key="3">
    <source>
        <dbReference type="EMBL" id="ABP66124.1"/>
    </source>
</evidence>
<keyword evidence="4" id="KW-1185">Reference proteome</keyword>
<sequence length="460" mass="52886">MIGKGKGDLIDIEILKDEKGKPFIPATSFVGALRHYMEERYCIENKNAWNQFWGSYTQEQDSAVQSHFVVSDIYLKSEDVQGEIIGIRDGIKIDLKFGVAKEGAKYDYEIVNQNLEFDFNAEIVVREGFDREYFLRILKTVLYELEQGNVRIGAFSTKGFGKFVLEDCSVYEFSFFENKRRDCAKKYFLYLENERLDSLDDLKINMDEISTLLPKENKDFEIEAVFFLKKSLLIGSSNIDIEEVEELDSEPDKVHIKYNQKPVVPGSSLKGGLRARSCKIIKTLLGESRKEDTELIEALVNSIFGYVTEKSAKDDKEENIIKRRSRISVEECILEGVKEANQTRIKIDRFTGGTITGALFVSRPVWHKDEKLNIRIKVKDPEEWEVGLLLLVLKDIWCEDLPLGGDKAIGRGILKGHKAQLKYQDKLYKLSQVDNGKIKIEGNKEDLEYYVKKFLEKIGV</sequence>
<dbReference type="STRING" id="351627.Csac_0487"/>
<dbReference type="CDD" id="cd09726">
    <property type="entry name" value="RAMP_I_III"/>
    <property type="match status" value="1"/>
</dbReference>
<dbReference type="RefSeq" id="WP_011916071.1">
    <property type="nucleotide sequence ID" value="NC_009437.1"/>
</dbReference>
<gene>
    <name evidence="3" type="ordered locus">Csac_0487</name>
</gene>
<feature type="domain" description="CRISPR type III-associated protein" evidence="2">
    <location>
        <begin position="3"/>
        <end position="163"/>
    </location>
</feature>
<organism evidence="3 4">
    <name type="scientific">Caldicellulosiruptor saccharolyticus (strain ATCC 43494 / DSM 8903 / Tp8T 6331)</name>
    <dbReference type="NCBI Taxonomy" id="351627"/>
    <lineage>
        <taxon>Bacteria</taxon>
        <taxon>Bacillati</taxon>
        <taxon>Bacillota</taxon>
        <taxon>Bacillota incertae sedis</taxon>
        <taxon>Caldicellulosiruptorales</taxon>
        <taxon>Caldicellulosiruptoraceae</taxon>
        <taxon>Caldicellulosiruptor</taxon>
    </lineage>
</organism>
<dbReference type="eggNOG" id="COG1337">
    <property type="taxonomic scope" value="Bacteria"/>
</dbReference>
<evidence type="ECO:0000256" key="1">
    <source>
        <dbReference type="ARBA" id="ARBA00023118"/>
    </source>
</evidence>
<evidence type="ECO:0000313" key="4">
    <source>
        <dbReference type="Proteomes" id="UP000000256"/>
    </source>
</evidence>
<evidence type="ECO:0000259" key="2">
    <source>
        <dbReference type="Pfam" id="PF03787"/>
    </source>
</evidence>
<dbReference type="PANTHER" id="PTHR35579:SF6">
    <property type="entry name" value="DUF324 DOMAIN-CONTAINING PROTEIN"/>
    <property type="match status" value="1"/>
</dbReference>
<name>A4XGT9_CALS8</name>
<dbReference type="PANTHER" id="PTHR35579">
    <property type="entry name" value="CRISPR SYSTEM CMS ENDORIBONUCLEASE CSM3"/>
    <property type="match status" value="1"/>
</dbReference>